<dbReference type="Pfam" id="PF00005">
    <property type="entry name" value="ABC_tran"/>
    <property type="match status" value="1"/>
</dbReference>
<dbReference type="PROSITE" id="PS50893">
    <property type="entry name" value="ABC_TRANSPORTER_2"/>
    <property type="match status" value="1"/>
</dbReference>
<keyword evidence="7" id="KW-0472">Membrane</keyword>
<dbReference type="InterPro" id="IPR003593">
    <property type="entry name" value="AAA+_ATPase"/>
</dbReference>
<dbReference type="AlphaFoldDB" id="H6SQK7"/>
<dbReference type="GO" id="GO:0005886">
    <property type="term" value="C:plasma membrane"/>
    <property type="evidence" value="ECO:0007669"/>
    <property type="project" value="UniProtKB-SubCell"/>
</dbReference>
<evidence type="ECO:0000256" key="7">
    <source>
        <dbReference type="ARBA" id="ARBA00023136"/>
    </source>
</evidence>
<name>H6SQK7_PARPM</name>
<dbReference type="PANTHER" id="PTHR42788">
    <property type="entry name" value="TAURINE IMPORT ATP-BINDING PROTEIN-RELATED"/>
    <property type="match status" value="1"/>
</dbReference>
<comment type="similarity">
    <text evidence="2">Belongs to the ABC transporter superfamily.</text>
</comment>
<evidence type="ECO:0000313" key="10">
    <source>
        <dbReference type="Proteomes" id="UP000033220"/>
    </source>
</evidence>
<dbReference type="InterPro" id="IPR050166">
    <property type="entry name" value="ABC_transporter_ATP-bind"/>
</dbReference>
<reference evidence="9 10" key="1">
    <citation type="submission" date="2012-02" db="EMBL/GenBank/DDBJ databases">
        <title>Shotgun genome sequence of Phaeospirillum photometricum DSM 122.</title>
        <authorList>
            <person name="Duquesne K."/>
            <person name="Sturgis J."/>
        </authorList>
    </citation>
    <scope>NUCLEOTIDE SEQUENCE [LARGE SCALE GENOMIC DNA]</scope>
    <source>
        <strain evidence="10">DSM122</strain>
    </source>
</reference>
<comment type="subcellular location">
    <subcellularLocation>
        <location evidence="1">Cell membrane</location>
        <topology evidence="1">Peripheral membrane protein</topology>
    </subcellularLocation>
</comment>
<dbReference type="InterPro" id="IPR017871">
    <property type="entry name" value="ABC_transporter-like_CS"/>
</dbReference>
<evidence type="ECO:0000259" key="8">
    <source>
        <dbReference type="PROSITE" id="PS50893"/>
    </source>
</evidence>
<organism evidence="9 10">
    <name type="scientific">Pararhodospirillum photometricum DSM 122</name>
    <dbReference type="NCBI Taxonomy" id="1150469"/>
    <lineage>
        <taxon>Bacteria</taxon>
        <taxon>Pseudomonadati</taxon>
        <taxon>Pseudomonadota</taxon>
        <taxon>Alphaproteobacteria</taxon>
        <taxon>Rhodospirillales</taxon>
        <taxon>Rhodospirillaceae</taxon>
        <taxon>Pararhodospirillum</taxon>
    </lineage>
</organism>
<dbReference type="eggNOG" id="COG1101">
    <property type="taxonomic scope" value="Bacteria"/>
</dbReference>
<sequence length="275" mass="30014">MGGPFGPRRSPMISADALQVVFNPGTPLENHALRGLTLDIPEGQWLTVIGSNGAGKSTLLNALSGDIRLSAGRILIGSQDVTRWPTHQRSALVARVFQDPLAGTCERLTIEENMALALRRGGVRGLRPALGRHEREYLRERLSRLGLGLENRLKDRMGLLSGGQRQAVSLLMATLAPLRILLLDEHTAALDPRTADLILRLTQDLIRELNLTALMVTHSMKQALHFGDRTVMLHEGKVVLDLTGAERAGMTVEGLLAQFSHQRGEDLDDDALLLG</sequence>
<dbReference type="GO" id="GO:0005524">
    <property type="term" value="F:ATP binding"/>
    <property type="evidence" value="ECO:0007669"/>
    <property type="project" value="UniProtKB-KW"/>
</dbReference>
<dbReference type="SUPFAM" id="SSF52540">
    <property type="entry name" value="P-loop containing nucleoside triphosphate hydrolases"/>
    <property type="match status" value="1"/>
</dbReference>
<evidence type="ECO:0000256" key="1">
    <source>
        <dbReference type="ARBA" id="ARBA00004202"/>
    </source>
</evidence>
<keyword evidence="5" id="KW-0547">Nucleotide-binding</keyword>
<dbReference type="EC" id="3.6.3.25" evidence="9"/>
<dbReference type="HOGENOM" id="CLU_000604_1_22_5"/>
<evidence type="ECO:0000256" key="3">
    <source>
        <dbReference type="ARBA" id="ARBA00022448"/>
    </source>
</evidence>
<evidence type="ECO:0000256" key="6">
    <source>
        <dbReference type="ARBA" id="ARBA00022840"/>
    </source>
</evidence>
<dbReference type="GO" id="GO:0016887">
    <property type="term" value="F:ATP hydrolysis activity"/>
    <property type="evidence" value="ECO:0007669"/>
    <property type="project" value="InterPro"/>
</dbReference>
<dbReference type="Gene3D" id="3.40.50.300">
    <property type="entry name" value="P-loop containing nucleotide triphosphate hydrolases"/>
    <property type="match status" value="1"/>
</dbReference>
<proteinExistence type="inferred from homology"/>
<evidence type="ECO:0000256" key="5">
    <source>
        <dbReference type="ARBA" id="ARBA00022741"/>
    </source>
</evidence>
<feature type="domain" description="ABC transporter" evidence="8">
    <location>
        <begin position="15"/>
        <end position="260"/>
    </location>
</feature>
<dbReference type="PROSITE" id="PS00211">
    <property type="entry name" value="ABC_TRANSPORTER_1"/>
    <property type="match status" value="1"/>
</dbReference>
<dbReference type="Proteomes" id="UP000033220">
    <property type="component" value="Chromosome DSM 122"/>
</dbReference>
<protein>
    <submittedName>
        <fullName evidence="9">ABC transporter component</fullName>
        <ecNumber evidence="9">3.6.3.25</ecNumber>
    </submittedName>
</protein>
<keyword evidence="9" id="KW-0378">Hydrolase</keyword>
<keyword evidence="10" id="KW-1185">Reference proteome</keyword>
<dbReference type="EMBL" id="HE663493">
    <property type="protein sequence ID" value="CCG07322.1"/>
    <property type="molecule type" value="Genomic_DNA"/>
</dbReference>
<gene>
    <name evidence="9" type="ORF">RSPPHO_00696</name>
</gene>
<dbReference type="PATRIC" id="fig|1150469.3.peg.800"/>
<evidence type="ECO:0000256" key="2">
    <source>
        <dbReference type="ARBA" id="ARBA00005417"/>
    </source>
</evidence>
<dbReference type="InterPro" id="IPR003439">
    <property type="entry name" value="ABC_transporter-like_ATP-bd"/>
</dbReference>
<evidence type="ECO:0000313" key="9">
    <source>
        <dbReference type="EMBL" id="CCG07322.1"/>
    </source>
</evidence>
<dbReference type="SMART" id="SM00382">
    <property type="entry name" value="AAA"/>
    <property type="match status" value="1"/>
</dbReference>
<accession>H6SQK7</accession>
<dbReference type="KEGG" id="rpm:RSPPHO_00696"/>
<keyword evidence="4" id="KW-1003">Cell membrane</keyword>
<keyword evidence="6" id="KW-0067">ATP-binding</keyword>
<dbReference type="InterPro" id="IPR027417">
    <property type="entry name" value="P-loop_NTPase"/>
</dbReference>
<dbReference type="PANTHER" id="PTHR42788:SF7">
    <property type="entry name" value="NITRATE ABC TRANSPORTER ATP-BINDING PROTEIN"/>
    <property type="match status" value="1"/>
</dbReference>
<dbReference type="STRING" id="1150469.RSPPHO_00696"/>
<evidence type="ECO:0000256" key="4">
    <source>
        <dbReference type="ARBA" id="ARBA00022475"/>
    </source>
</evidence>
<keyword evidence="3" id="KW-0813">Transport</keyword>